<dbReference type="PANTHER" id="PTHR34477">
    <property type="entry name" value="UPF0213 PROTEIN YHBQ"/>
    <property type="match status" value="1"/>
</dbReference>
<dbReference type="RefSeq" id="WP_309727721.1">
    <property type="nucleotide sequence ID" value="NZ_JAVDQA010000003.1"/>
</dbReference>
<dbReference type="InterPro" id="IPR000305">
    <property type="entry name" value="GIY-YIG_endonuc"/>
</dbReference>
<keyword evidence="4" id="KW-1185">Reference proteome</keyword>
<dbReference type="Pfam" id="PF01541">
    <property type="entry name" value="GIY-YIG"/>
    <property type="match status" value="1"/>
</dbReference>
<reference evidence="3 4" key="1">
    <citation type="submission" date="2023-07" db="EMBL/GenBank/DDBJ databases">
        <title>Genomic Encyclopedia of Type Strains, Phase IV (KMG-IV): sequencing the most valuable type-strain genomes for metagenomic binning, comparative biology and taxonomic classification.</title>
        <authorList>
            <person name="Goeker M."/>
        </authorList>
    </citation>
    <scope>NUCLEOTIDE SEQUENCE [LARGE SCALE GENOMIC DNA]</scope>
    <source>
        <strain evidence="3 4">DSM 102814</strain>
    </source>
</reference>
<dbReference type="InterPro" id="IPR050190">
    <property type="entry name" value="UPF0213_domain"/>
</dbReference>
<sequence>MKLYFVYILECADGTFYTGVTSNLTKRLSEHCSGEHINSYTYKRRPINLVFYTNFTEINYAIAFEKKIKKWSKVKKQALINSEYKKLPNLSKKKF</sequence>
<dbReference type="Proteomes" id="UP001257659">
    <property type="component" value="Unassembled WGS sequence"/>
</dbReference>
<evidence type="ECO:0000313" key="4">
    <source>
        <dbReference type="Proteomes" id="UP001257659"/>
    </source>
</evidence>
<name>A0ABU1K8K1_9FLAO</name>
<comment type="similarity">
    <text evidence="1">Belongs to the UPF0213 family.</text>
</comment>
<dbReference type="InterPro" id="IPR035901">
    <property type="entry name" value="GIY-YIG_endonuc_sf"/>
</dbReference>
<dbReference type="PANTHER" id="PTHR34477:SF1">
    <property type="entry name" value="UPF0213 PROTEIN YHBQ"/>
    <property type="match status" value="1"/>
</dbReference>
<evidence type="ECO:0000313" key="3">
    <source>
        <dbReference type="EMBL" id="MDR6300827.1"/>
    </source>
</evidence>
<protein>
    <submittedName>
        <fullName evidence="3">Endonuclease</fullName>
    </submittedName>
</protein>
<dbReference type="SUPFAM" id="SSF82771">
    <property type="entry name" value="GIY-YIG endonuclease"/>
    <property type="match status" value="1"/>
</dbReference>
<keyword evidence="3" id="KW-0540">Nuclease</keyword>
<evidence type="ECO:0000259" key="2">
    <source>
        <dbReference type="PROSITE" id="PS50164"/>
    </source>
</evidence>
<dbReference type="GO" id="GO:0004519">
    <property type="term" value="F:endonuclease activity"/>
    <property type="evidence" value="ECO:0007669"/>
    <property type="project" value="UniProtKB-KW"/>
</dbReference>
<organism evidence="3 4">
    <name type="scientific">Mesonia maritima</name>
    <dbReference type="NCBI Taxonomy" id="1793873"/>
    <lineage>
        <taxon>Bacteria</taxon>
        <taxon>Pseudomonadati</taxon>
        <taxon>Bacteroidota</taxon>
        <taxon>Flavobacteriia</taxon>
        <taxon>Flavobacteriales</taxon>
        <taxon>Flavobacteriaceae</taxon>
        <taxon>Mesonia</taxon>
    </lineage>
</organism>
<dbReference type="PROSITE" id="PS50164">
    <property type="entry name" value="GIY_YIG"/>
    <property type="match status" value="1"/>
</dbReference>
<keyword evidence="3" id="KW-0378">Hydrolase</keyword>
<keyword evidence="3" id="KW-0255">Endonuclease</keyword>
<dbReference type="EMBL" id="JAVDQA010000003">
    <property type="protein sequence ID" value="MDR6300827.1"/>
    <property type="molecule type" value="Genomic_DNA"/>
</dbReference>
<feature type="domain" description="GIY-YIG" evidence="2">
    <location>
        <begin position="2"/>
        <end position="78"/>
    </location>
</feature>
<evidence type="ECO:0000256" key="1">
    <source>
        <dbReference type="ARBA" id="ARBA00007435"/>
    </source>
</evidence>
<accession>A0ABU1K8K1</accession>
<dbReference type="Gene3D" id="3.40.1440.10">
    <property type="entry name" value="GIY-YIG endonuclease"/>
    <property type="match status" value="1"/>
</dbReference>
<dbReference type="CDD" id="cd10456">
    <property type="entry name" value="GIY-YIG_UPF0213"/>
    <property type="match status" value="1"/>
</dbReference>
<comment type="caution">
    <text evidence="3">The sequence shown here is derived from an EMBL/GenBank/DDBJ whole genome shotgun (WGS) entry which is preliminary data.</text>
</comment>
<dbReference type="SMART" id="SM00465">
    <property type="entry name" value="GIYc"/>
    <property type="match status" value="1"/>
</dbReference>
<proteinExistence type="inferred from homology"/>
<gene>
    <name evidence="3" type="ORF">GGR31_001470</name>
</gene>